<evidence type="ECO:0000313" key="2">
    <source>
        <dbReference type="EMBL" id="GFX97916.1"/>
    </source>
</evidence>
<sequence>MDAVICFNEGVHVRTKVLKELKINPGNNTYEGLRKSDKLEICKANVTAQKASKEANNIERQNKRKNDALEEFLQEEYKFLKINF</sequence>
<name>A0A8X6RM24_TRICX</name>
<comment type="caution">
    <text evidence="2">The sequence shown here is derived from an EMBL/GenBank/DDBJ whole genome shotgun (WGS) entry which is preliminary data.</text>
</comment>
<dbReference type="EMBL" id="BMAU01021201">
    <property type="protein sequence ID" value="GFX97916.1"/>
    <property type="molecule type" value="Genomic_DNA"/>
</dbReference>
<proteinExistence type="predicted"/>
<dbReference type="AlphaFoldDB" id="A0A8X6RM24"/>
<accession>A0A8X6RM24</accession>
<feature type="coiled-coil region" evidence="1">
    <location>
        <begin position="48"/>
        <end position="75"/>
    </location>
</feature>
<keyword evidence="3" id="KW-1185">Reference proteome</keyword>
<organism evidence="2 3">
    <name type="scientific">Trichonephila clavipes</name>
    <name type="common">Golden silk orbweaver</name>
    <name type="synonym">Nephila clavipes</name>
    <dbReference type="NCBI Taxonomy" id="2585209"/>
    <lineage>
        <taxon>Eukaryota</taxon>
        <taxon>Metazoa</taxon>
        <taxon>Ecdysozoa</taxon>
        <taxon>Arthropoda</taxon>
        <taxon>Chelicerata</taxon>
        <taxon>Arachnida</taxon>
        <taxon>Araneae</taxon>
        <taxon>Araneomorphae</taxon>
        <taxon>Entelegynae</taxon>
        <taxon>Araneoidea</taxon>
        <taxon>Nephilidae</taxon>
        <taxon>Trichonephila</taxon>
    </lineage>
</organism>
<dbReference type="Proteomes" id="UP000887159">
    <property type="component" value="Unassembled WGS sequence"/>
</dbReference>
<reference evidence="2" key="1">
    <citation type="submission" date="2020-08" db="EMBL/GenBank/DDBJ databases">
        <title>Multicomponent nature underlies the extraordinary mechanical properties of spider dragline silk.</title>
        <authorList>
            <person name="Kono N."/>
            <person name="Nakamura H."/>
            <person name="Mori M."/>
            <person name="Yoshida Y."/>
            <person name="Ohtoshi R."/>
            <person name="Malay A.D."/>
            <person name="Moran D.A.P."/>
            <person name="Tomita M."/>
            <person name="Numata K."/>
            <person name="Arakawa K."/>
        </authorList>
    </citation>
    <scope>NUCLEOTIDE SEQUENCE</scope>
</reference>
<gene>
    <name evidence="2" type="ORF">TNCV_4905671</name>
</gene>
<protein>
    <submittedName>
        <fullName evidence="2">Uncharacterized protein</fullName>
    </submittedName>
</protein>
<evidence type="ECO:0000313" key="3">
    <source>
        <dbReference type="Proteomes" id="UP000887159"/>
    </source>
</evidence>
<evidence type="ECO:0000256" key="1">
    <source>
        <dbReference type="SAM" id="Coils"/>
    </source>
</evidence>
<keyword evidence="1" id="KW-0175">Coiled coil</keyword>